<dbReference type="AlphaFoldDB" id="A0A3R5UFQ0"/>
<dbReference type="Gene3D" id="1.10.10.10">
    <property type="entry name" value="Winged helix-like DNA-binding domain superfamily/Winged helix DNA-binding domain"/>
    <property type="match status" value="1"/>
</dbReference>
<proteinExistence type="predicted"/>
<dbReference type="RefSeq" id="WP_128213383.1">
    <property type="nucleotide sequence ID" value="NZ_CP025746.1"/>
</dbReference>
<dbReference type="InterPro" id="IPR052509">
    <property type="entry name" value="Metal_resp_DNA-bind_regulator"/>
</dbReference>
<reference evidence="2 3" key="1">
    <citation type="submission" date="2018-01" db="EMBL/GenBank/DDBJ databases">
        <title>Genome Sequencing and Assembly of Anaerobacter polyendosporus strain CT4.</title>
        <authorList>
            <person name="Tachaapaikoon C."/>
            <person name="Sutheeworapong S."/>
            <person name="Jenjaroenpun P."/>
            <person name="Wongsurawat T."/>
            <person name="Nookeaw I."/>
            <person name="Cheawchanlertfa P."/>
            <person name="Kosugi A."/>
            <person name="Cheevadhanarak S."/>
            <person name="Ratanakhanokchai K."/>
        </authorList>
    </citation>
    <scope>NUCLEOTIDE SEQUENCE [LARGE SCALE GENOMIC DNA]</scope>
    <source>
        <strain evidence="2 3">CT4</strain>
    </source>
</reference>
<dbReference type="EMBL" id="CP025746">
    <property type="protein sequence ID" value="QAA32596.1"/>
    <property type="molecule type" value="Genomic_DNA"/>
</dbReference>
<feature type="domain" description="Transcription regulator PadR N-terminal" evidence="1">
    <location>
        <begin position="26"/>
        <end position="99"/>
    </location>
</feature>
<sequence>MSENRNRIIAPRNVVNIKQIYIFYILKELAKGKEVFGNRILEDFREAFSNNNLPLPVSSSTIYDTLYDLETRGYVKSKWEGDEFLNKRSKKIYSITDAGILYYNTHVADYIDNIKKSKSLLDQLIYMLQR</sequence>
<dbReference type="InterPro" id="IPR036390">
    <property type="entry name" value="WH_DNA-bd_sf"/>
</dbReference>
<dbReference type="Proteomes" id="UP000286268">
    <property type="component" value="Chromosome"/>
</dbReference>
<evidence type="ECO:0000259" key="1">
    <source>
        <dbReference type="Pfam" id="PF03551"/>
    </source>
</evidence>
<dbReference type="KEGG" id="cmah:C1I91_13645"/>
<name>A0A3R5UFQ0_9CLOT</name>
<gene>
    <name evidence="2" type="ORF">C1I91_13645</name>
</gene>
<keyword evidence="3" id="KW-1185">Reference proteome</keyword>
<organism evidence="2 3">
    <name type="scientific">Clostridium manihotivorum</name>
    <dbReference type="NCBI Taxonomy" id="2320868"/>
    <lineage>
        <taxon>Bacteria</taxon>
        <taxon>Bacillati</taxon>
        <taxon>Bacillota</taxon>
        <taxon>Clostridia</taxon>
        <taxon>Eubacteriales</taxon>
        <taxon>Clostridiaceae</taxon>
        <taxon>Clostridium</taxon>
    </lineage>
</organism>
<accession>A0A3R5UFQ0</accession>
<evidence type="ECO:0000313" key="3">
    <source>
        <dbReference type="Proteomes" id="UP000286268"/>
    </source>
</evidence>
<dbReference type="PANTHER" id="PTHR33169:SF14">
    <property type="entry name" value="TRANSCRIPTIONAL REGULATOR RV3488"/>
    <property type="match status" value="1"/>
</dbReference>
<dbReference type="Pfam" id="PF03551">
    <property type="entry name" value="PadR"/>
    <property type="match status" value="1"/>
</dbReference>
<evidence type="ECO:0000313" key="2">
    <source>
        <dbReference type="EMBL" id="QAA32596.1"/>
    </source>
</evidence>
<dbReference type="PANTHER" id="PTHR33169">
    <property type="entry name" value="PADR-FAMILY TRANSCRIPTIONAL REGULATOR"/>
    <property type="match status" value="1"/>
</dbReference>
<protein>
    <submittedName>
        <fullName evidence="2">PadR family transcriptional regulator</fullName>
    </submittedName>
</protein>
<dbReference type="InterPro" id="IPR005149">
    <property type="entry name" value="Tscrpt_reg_PadR_N"/>
</dbReference>
<dbReference type="InterPro" id="IPR036388">
    <property type="entry name" value="WH-like_DNA-bd_sf"/>
</dbReference>
<dbReference type="SUPFAM" id="SSF46785">
    <property type="entry name" value="Winged helix' DNA-binding domain"/>
    <property type="match status" value="1"/>
</dbReference>
<dbReference type="OrthoDB" id="1914713at2"/>